<dbReference type="PANTHER" id="PTHR47545">
    <property type="entry name" value="MULTIFUNCTIONAL CCA PROTEIN"/>
    <property type="match status" value="1"/>
</dbReference>
<dbReference type="Pfam" id="PF01966">
    <property type="entry name" value="HD"/>
    <property type="match status" value="1"/>
</dbReference>
<protein>
    <submittedName>
        <fullName evidence="13">HD domain-containing protein</fullName>
    </submittedName>
</protein>
<dbReference type="InterPro" id="IPR002646">
    <property type="entry name" value="PolA_pol_head_dom"/>
</dbReference>
<dbReference type="CDD" id="cd00077">
    <property type="entry name" value="HDc"/>
    <property type="match status" value="1"/>
</dbReference>
<evidence type="ECO:0000313" key="13">
    <source>
        <dbReference type="EMBL" id="HJG29854.1"/>
    </source>
</evidence>
<dbReference type="InterPro" id="IPR043519">
    <property type="entry name" value="NT_sf"/>
</dbReference>
<name>A0A921INA3_9ACTN</name>
<dbReference type="GO" id="GO:0003723">
    <property type="term" value="F:RNA binding"/>
    <property type="evidence" value="ECO:0007669"/>
    <property type="project" value="UniProtKB-KW"/>
</dbReference>
<dbReference type="Proteomes" id="UP000746751">
    <property type="component" value="Unassembled WGS sequence"/>
</dbReference>
<dbReference type="CDD" id="cd05398">
    <property type="entry name" value="NT_ClassII-CCAase"/>
    <property type="match status" value="1"/>
</dbReference>
<dbReference type="InterPro" id="IPR050124">
    <property type="entry name" value="tRNA_CCA-adding_enzyme"/>
</dbReference>
<evidence type="ECO:0000256" key="1">
    <source>
        <dbReference type="ARBA" id="ARBA00001946"/>
    </source>
</evidence>
<dbReference type="InterPro" id="IPR032828">
    <property type="entry name" value="PolyA_RNA-bd"/>
</dbReference>
<keyword evidence="4" id="KW-0548">Nucleotidyltransferase</keyword>
<keyword evidence="10 11" id="KW-0694">RNA-binding</keyword>
<comment type="caution">
    <text evidence="13">The sequence shown here is derived from an EMBL/GenBank/DDBJ whole genome shotgun (WGS) entry which is preliminary data.</text>
</comment>
<dbReference type="EMBL" id="DYVF01000003">
    <property type="protein sequence ID" value="HJG29854.1"/>
    <property type="molecule type" value="Genomic_DNA"/>
</dbReference>
<keyword evidence="7" id="KW-0692">RNA repair</keyword>
<reference evidence="13" key="2">
    <citation type="submission" date="2021-09" db="EMBL/GenBank/DDBJ databases">
        <authorList>
            <person name="Gilroy R."/>
        </authorList>
    </citation>
    <scope>NUCLEOTIDE SEQUENCE</scope>
    <source>
        <strain evidence="13">ChiGjej2B2-7701</strain>
    </source>
</reference>
<dbReference type="PROSITE" id="PS51831">
    <property type="entry name" value="HD"/>
    <property type="match status" value="1"/>
</dbReference>
<evidence type="ECO:0000256" key="10">
    <source>
        <dbReference type="ARBA" id="ARBA00022884"/>
    </source>
</evidence>
<evidence type="ECO:0000256" key="2">
    <source>
        <dbReference type="ARBA" id="ARBA00022679"/>
    </source>
</evidence>
<keyword evidence="6" id="KW-0547">Nucleotide-binding</keyword>
<dbReference type="PANTHER" id="PTHR47545:SF1">
    <property type="entry name" value="MULTIFUNCTIONAL CCA PROTEIN"/>
    <property type="match status" value="1"/>
</dbReference>
<dbReference type="GO" id="GO:0046872">
    <property type="term" value="F:metal ion binding"/>
    <property type="evidence" value="ECO:0007669"/>
    <property type="project" value="UniProtKB-KW"/>
</dbReference>
<dbReference type="InterPro" id="IPR032810">
    <property type="entry name" value="CCA-adding_enz_C"/>
</dbReference>
<accession>A0A921INA3</accession>
<evidence type="ECO:0000256" key="5">
    <source>
        <dbReference type="ARBA" id="ARBA00022723"/>
    </source>
</evidence>
<evidence type="ECO:0000256" key="7">
    <source>
        <dbReference type="ARBA" id="ARBA00022800"/>
    </source>
</evidence>
<keyword evidence="2 11" id="KW-0808">Transferase</keyword>
<feature type="domain" description="HD" evidence="12">
    <location>
        <begin position="257"/>
        <end position="390"/>
    </location>
</feature>
<dbReference type="NCBIfam" id="TIGR00277">
    <property type="entry name" value="HDIG"/>
    <property type="match status" value="1"/>
</dbReference>
<dbReference type="GO" id="GO:0042245">
    <property type="term" value="P:RNA repair"/>
    <property type="evidence" value="ECO:0007669"/>
    <property type="project" value="UniProtKB-KW"/>
</dbReference>
<comment type="similarity">
    <text evidence="11">Belongs to the tRNA nucleotidyltransferase/poly(A) polymerase family.</text>
</comment>
<evidence type="ECO:0000256" key="3">
    <source>
        <dbReference type="ARBA" id="ARBA00022694"/>
    </source>
</evidence>
<keyword evidence="3" id="KW-0819">tRNA processing</keyword>
<dbReference type="InterPro" id="IPR006675">
    <property type="entry name" value="HDIG_dom"/>
</dbReference>
<dbReference type="InterPro" id="IPR003607">
    <property type="entry name" value="HD/PDEase_dom"/>
</dbReference>
<keyword evidence="8" id="KW-0067">ATP-binding</keyword>
<dbReference type="Pfam" id="PF01743">
    <property type="entry name" value="PolyA_pol"/>
    <property type="match status" value="1"/>
</dbReference>
<evidence type="ECO:0000256" key="6">
    <source>
        <dbReference type="ARBA" id="ARBA00022741"/>
    </source>
</evidence>
<evidence type="ECO:0000256" key="9">
    <source>
        <dbReference type="ARBA" id="ARBA00022842"/>
    </source>
</evidence>
<proteinExistence type="inferred from homology"/>
<dbReference type="GO" id="GO:0016779">
    <property type="term" value="F:nucleotidyltransferase activity"/>
    <property type="evidence" value="ECO:0007669"/>
    <property type="project" value="UniProtKB-KW"/>
</dbReference>
<dbReference type="InterPro" id="IPR006674">
    <property type="entry name" value="HD_domain"/>
</dbReference>
<dbReference type="SUPFAM" id="SSF81891">
    <property type="entry name" value="Poly A polymerase C-terminal region-like"/>
    <property type="match status" value="1"/>
</dbReference>
<dbReference type="GO" id="GO:0005524">
    <property type="term" value="F:ATP binding"/>
    <property type="evidence" value="ECO:0007669"/>
    <property type="project" value="UniProtKB-KW"/>
</dbReference>
<gene>
    <name evidence="13" type="ORF">K8U80_00465</name>
</gene>
<organism evidence="13 14">
    <name type="scientific">Collinsella ihumii</name>
    <dbReference type="NCBI Taxonomy" id="1720204"/>
    <lineage>
        <taxon>Bacteria</taxon>
        <taxon>Bacillati</taxon>
        <taxon>Actinomycetota</taxon>
        <taxon>Coriobacteriia</taxon>
        <taxon>Coriobacteriales</taxon>
        <taxon>Coriobacteriaceae</taxon>
        <taxon>Collinsella</taxon>
    </lineage>
</organism>
<reference evidence="13" key="1">
    <citation type="journal article" date="2021" name="PeerJ">
        <title>Extensive microbial diversity within the chicken gut microbiome revealed by metagenomics and culture.</title>
        <authorList>
            <person name="Gilroy R."/>
            <person name="Ravi A."/>
            <person name="Getino M."/>
            <person name="Pursley I."/>
            <person name="Horton D.L."/>
            <person name="Alikhan N.F."/>
            <person name="Baker D."/>
            <person name="Gharbi K."/>
            <person name="Hall N."/>
            <person name="Watson M."/>
            <person name="Adriaenssens E.M."/>
            <person name="Foster-Nyarko E."/>
            <person name="Jarju S."/>
            <person name="Secka A."/>
            <person name="Antonio M."/>
            <person name="Oren A."/>
            <person name="Chaudhuri R.R."/>
            <person name="La Ragione R."/>
            <person name="Hildebrand F."/>
            <person name="Pallen M.J."/>
        </authorList>
    </citation>
    <scope>NUCLEOTIDE SEQUENCE</scope>
    <source>
        <strain evidence="13">ChiGjej2B2-7701</strain>
    </source>
</reference>
<dbReference type="SMART" id="SM00471">
    <property type="entry name" value="HDc"/>
    <property type="match status" value="1"/>
</dbReference>
<evidence type="ECO:0000256" key="11">
    <source>
        <dbReference type="RuleBase" id="RU003953"/>
    </source>
</evidence>
<keyword evidence="5" id="KW-0479">Metal-binding</keyword>
<evidence type="ECO:0000259" key="12">
    <source>
        <dbReference type="PROSITE" id="PS51831"/>
    </source>
</evidence>
<dbReference type="GO" id="GO:0008033">
    <property type="term" value="P:tRNA processing"/>
    <property type="evidence" value="ECO:0007669"/>
    <property type="project" value="UniProtKB-KW"/>
</dbReference>
<dbReference type="AlphaFoldDB" id="A0A921INA3"/>
<evidence type="ECO:0000256" key="8">
    <source>
        <dbReference type="ARBA" id="ARBA00022840"/>
    </source>
</evidence>
<comment type="cofactor">
    <cofactor evidence="1">
        <name>Mg(2+)</name>
        <dbReference type="ChEBI" id="CHEBI:18420"/>
    </cofactor>
</comment>
<keyword evidence="9" id="KW-0460">Magnesium</keyword>
<dbReference type="Gene3D" id="3.30.460.10">
    <property type="entry name" value="Beta Polymerase, domain 2"/>
    <property type="match status" value="1"/>
</dbReference>
<sequence>MENGERPQLNGTVLSYAGERALRVLEAAGLEAWVVGGWVRDALMGGAGHDVDLCCAGTWRQNEAALRAAGIMVVESGIKFGGITAVIDGERIEVTTYRLDGFYIDGRHPEEVTRATCVEDDLARRDFTVNAMAWHPERGLLDLYDGQGDLARKVIRAVGDPRRRFEEDALRMLRAVRFACRLDFWIEERTAEALASCAPLLDAVARERVGIELDGILRTAHGGDAMLRYPELMCAAVPELAACRGFDQQSPYHAFDVYEHIARVLTVAGELSRFRIDGGDPDQPPSPSLMWAALLHDIGKPQTFTVDERGRGHFYGHPEVGADMARNLMRRLALPGDVIRDACMLIRYHDLPMMAEREDLLRVMHIFSGEGMETPRLMGELFDIKRADALGKAPSCFYYVEEIERMREMVRELIANDEAYSMATLHLAGRDLIAAGVKPGPRIGELLRRALKATMQGRVPNRTDDLLAFLDL</sequence>
<dbReference type="Pfam" id="PF13735">
    <property type="entry name" value="tRNA_NucTran2_2"/>
    <property type="match status" value="1"/>
</dbReference>
<dbReference type="Pfam" id="PF12627">
    <property type="entry name" value="PolyA_pol_RNAbd"/>
    <property type="match status" value="1"/>
</dbReference>
<dbReference type="SUPFAM" id="SSF81301">
    <property type="entry name" value="Nucleotidyltransferase"/>
    <property type="match status" value="1"/>
</dbReference>
<evidence type="ECO:0000313" key="14">
    <source>
        <dbReference type="Proteomes" id="UP000746751"/>
    </source>
</evidence>
<dbReference type="Gene3D" id="1.10.246.80">
    <property type="match status" value="1"/>
</dbReference>
<dbReference type="Gene3D" id="1.10.3090.10">
    <property type="entry name" value="cca-adding enzyme, domain 2"/>
    <property type="match status" value="1"/>
</dbReference>
<evidence type="ECO:0000256" key="4">
    <source>
        <dbReference type="ARBA" id="ARBA00022695"/>
    </source>
</evidence>